<reference evidence="2 3" key="1">
    <citation type="journal article" date="2012" name="J. Bacteriol.">
        <title>Complete genome sequence of strain 1860, a crenarchaeon of the genus pyrobaculum able to grow with various electron acceptors.</title>
        <authorList>
            <person name="Mardanov A.V."/>
            <person name="Gumerov V.M."/>
            <person name="Slobodkina G.B."/>
            <person name="Beletsky A.V."/>
            <person name="Bonch-Osmolovskaya E.A."/>
            <person name="Ravin N.V."/>
            <person name="Skryabin K.G."/>
        </authorList>
    </citation>
    <scope>NUCLEOTIDE SEQUENCE [LARGE SCALE GENOMIC DNA]</scope>
    <source>
        <strain evidence="2 3">1860</strain>
    </source>
</reference>
<dbReference type="KEGG" id="pyr:P186_2251"/>
<feature type="transmembrane region" description="Helical" evidence="1">
    <location>
        <begin position="54"/>
        <end position="74"/>
    </location>
</feature>
<keyword evidence="1" id="KW-0812">Transmembrane</keyword>
<dbReference type="AlphaFoldDB" id="G7VBM6"/>
<feature type="transmembrane region" description="Helical" evidence="1">
    <location>
        <begin position="109"/>
        <end position="133"/>
    </location>
</feature>
<keyword evidence="3" id="KW-1185">Reference proteome</keyword>
<keyword evidence="1" id="KW-0472">Membrane</keyword>
<name>G7VBM6_9CREN</name>
<dbReference type="STRING" id="1104324.P186_2251"/>
<dbReference type="eggNOG" id="arCOG05457">
    <property type="taxonomic scope" value="Archaea"/>
</dbReference>
<feature type="transmembrane region" description="Helical" evidence="1">
    <location>
        <begin position="86"/>
        <end position="103"/>
    </location>
</feature>
<protein>
    <submittedName>
        <fullName evidence="2">Uncharacterized protein</fullName>
    </submittedName>
</protein>
<dbReference type="GeneID" id="11593855"/>
<dbReference type="HOGENOM" id="CLU_1674052_0_0_2"/>
<sequence length="161" mass="17776">MGRDVLLMLVAVILSALVVFLEPGATPIYATAPVDVKDYTIIVNNIPDKFIQLPLLLYIIISLVLLLVTFYLELLLKIHIGRLPKIVAVLSLLYAIPIPYIYLVGFKDVVIVVSNYAKTLSLPTYGLALLIATTENLTTPRKRARVIADLSVTEEKTERGA</sequence>
<dbReference type="EMBL" id="CP003098">
    <property type="protein sequence ID" value="AET33643.1"/>
    <property type="molecule type" value="Genomic_DNA"/>
</dbReference>
<evidence type="ECO:0000256" key="1">
    <source>
        <dbReference type="SAM" id="Phobius"/>
    </source>
</evidence>
<evidence type="ECO:0000313" key="2">
    <source>
        <dbReference type="EMBL" id="AET33643.1"/>
    </source>
</evidence>
<dbReference type="Proteomes" id="UP000005867">
    <property type="component" value="Chromosome"/>
</dbReference>
<dbReference type="BioCyc" id="PSP1104324:GJSN-2202-MONOMER"/>
<keyword evidence="1" id="KW-1133">Transmembrane helix</keyword>
<accession>G7VBM6</accession>
<organism evidence="2 3">
    <name type="scientific">Pyrobaculum ferrireducens</name>
    <dbReference type="NCBI Taxonomy" id="1104324"/>
    <lineage>
        <taxon>Archaea</taxon>
        <taxon>Thermoproteota</taxon>
        <taxon>Thermoprotei</taxon>
        <taxon>Thermoproteales</taxon>
        <taxon>Thermoproteaceae</taxon>
        <taxon>Pyrobaculum</taxon>
    </lineage>
</organism>
<gene>
    <name evidence="2" type="ORF">P186_2251</name>
</gene>
<proteinExistence type="predicted"/>
<dbReference type="RefSeq" id="WP_014289468.1">
    <property type="nucleotide sequence ID" value="NC_016645.1"/>
</dbReference>
<evidence type="ECO:0000313" key="3">
    <source>
        <dbReference type="Proteomes" id="UP000005867"/>
    </source>
</evidence>